<dbReference type="Proteomes" id="UP000009022">
    <property type="component" value="Unassembled WGS sequence"/>
</dbReference>
<reference evidence="6 7" key="1">
    <citation type="journal article" date="2008" name="Nature">
        <title>The Trichoplax genome and the nature of placozoans.</title>
        <authorList>
            <person name="Srivastava M."/>
            <person name="Begovic E."/>
            <person name="Chapman J."/>
            <person name="Putnam N.H."/>
            <person name="Hellsten U."/>
            <person name="Kawashima T."/>
            <person name="Kuo A."/>
            <person name="Mitros T."/>
            <person name="Salamov A."/>
            <person name="Carpenter M.L."/>
            <person name="Signorovitch A.Y."/>
            <person name="Moreno M.A."/>
            <person name="Kamm K."/>
            <person name="Grimwood J."/>
            <person name="Schmutz J."/>
            <person name="Shapiro H."/>
            <person name="Grigoriev I.V."/>
            <person name="Buss L.W."/>
            <person name="Schierwater B."/>
            <person name="Dellaporta S.L."/>
            <person name="Rokhsar D.S."/>
        </authorList>
    </citation>
    <scope>NUCLEOTIDE SEQUENCE [LARGE SCALE GENOMIC DNA]</scope>
    <source>
        <strain evidence="6 7">Grell-BS-1999</strain>
    </source>
</reference>
<keyword evidence="3" id="KW-0963">Cytoplasm</keyword>
<accession>B3RK96</accession>
<gene>
    <name evidence="6" type="ORF">TRIADDRAFT_52764</name>
</gene>
<dbReference type="EMBL" id="DS985241">
    <property type="protein sequence ID" value="EDV29162.1"/>
    <property type="molecule type" value="Genomic_DNA"/>
</dbReference>
<dbReference type="RefSeq" id="XP_002108364.1">
    <property type="nucleotide sequence ID" value="XM_002108328.1"/>
</dbReference>
<feature type="compositionally biased region" description="Basic and acidic residues" evidence="5">
    <location>
        <begin position="124"/>
        <end position="136"/>
    </location>
</feature>
<feature type="compositionally biased region" description="Polar residues" evidence="5">
    <location>
        <begin position="113"/>
        <end position="123"/>
    </location>
</feature>
<dbReference type="InterPro" id="IPR019376">
    <property type="entry name" value="Myeloid_leukemia_factor"/>
</dbReference>
<evidence type="ECO:0000256" key="1">
    <source>
        <dbReference type="ARBA" id="ARBA00004496"/>
    </source>
</evidence>
<comment type="subcellular location">
    <subcellularLocation>
        <location evidence="1">Cytoplasm</location>
    </subcellularLocation>
</comment>
<dbReference type="CTD" id="6749579"/>
<feature type="region of interest" description="Disordered" evidence="5">
    <location>
        <begin position="66"/>
        <end position="154"/>
    </location>
</feature>
<comment type="similarity">
    <text evidence="2">Belongs to the MLF family.</text>
</comment>
<dbReference type="HOGENOM" id="CLU_856121_0_0_1"/>
<dbReference type="PANTHER" id="PTHR13105">
    <property type="entry name" value="MYELOID LEUKEMIA FACTOR"/>
    <property type="match status" value="1"/>
</dbReference>
<organism evidence="6 7">
    <name type="scientific">Trichoplax adhaerens</name>
    <name type="common">Trichoplax reptans</name>
    <dbReference type="NCBI Taxonomy" id="10228"/>
    <lineage>
        <taxon>Eukaryota</taxon>
        <taxon>Metazoa</taxon>
        <taxon>Placozoa</taxon>
        <taxon>Uniplacotomia</taxon>
        <taxon>Trichoplacea</taxon>
        <taxon>Trichoplacidae</taxon>
        <taxon>Trichoplax</taxon>
    </lineage>
</organism>
<name>B3RK96_TRIAD</name>
<evidence type="ECO:0000313" key="7">
    <source>
        <dbReference type="Proteomes" id="UP000009022"/>
    </source>
</evidence>
<dbReference type="KEGG" id="tad:TRIADDRAFT_52764"/>
<dbReference type="PhylomeDB" id="B3RK96"/>
<keyword evidence="7" id="KW-1185">Reference proteome</keyword>
<dbReference type="GeneID" id="6749579"/>
<evidence type="ECO:0000256" key="2">
    <source>
        <dbReference type="ARBA" id="ARBA00008332"/>
    </source>
</evidence>
<feature type="compositionally biased region" description="Acidic residues" evidence="5">
    <location>
        <begin position="77"/>
        <end position="87"/>
    </location>
</feature>
<dbReference type="AlphaFoldDB" id="B3RK96"/>
<protein>
    <submittedName>
        <fullName evidence="6">Uncharacterized protein</fullName>
    </submittedName>
</protein>
<feature type="region of interest" description="Disordered" evidence="5">
    <location>
        <begin position="186"/>
        <end position="229"/>
    </location>
</feature>
<dbReference type="GO" id="GO:0005737">
    <property type="term" value="C:cytoplasm"/>
    <property type="evidence" value="ECO:0007669"/>
    <property type="project" value="UniProtKB-SubCell"/>
</dbReference>
<evidence type="ECO:0000256" key="4">
    <source>
        <dbReference type="ARBA" id="ARBA00022553"/>
    </source>
</evidence>
<feature type="compositionally biased region" description="Basic and acidic residues" evidence="5">
    <location>
        <begin position="88"/>
        <end position="97"/>
    </location>
</feature>
<evidence type="ECO:0000256" key="3">
    <source>
        <dbReference type="ARBA" id="ARBA00022490"/>
    </source>
</evidence>
<feature type="region of interest" description="Disordered" evidence="5">
    <location>
        <begin position="294"/>
        <end position="325"/>
    </location>
</feature>
<feature type="compositionally biased region" description="Basic and acidic residues" evidence="5">
    <location>
        <begin position="316"/>
        <end position="325"/>
    </location>
</feature>
<evidence type="ECO:0000256" key="5">
    <source>
        <dbReference type="SAM" id="MobiDB-lite"/>
    </source>
</evidence>
<keyword evidence="4" id="KW-0597">Phosphoprotein</keyword>
<evidence type="ECO:0000313" key="6">
    <source>
        <dbReference type="EMBL" id="EDV29162.1"/>
    </source>
</evidence>
<feature type="compositionally biased region" description="Basic residues" evidence="5">
    <location>
        <begin position="141"/>
        <end position="150"/>
    </location>
</feature>
<dbReference type="OrthoDB" id="8707547at2759"/>
<proteinExistence type="inferred from homology"/>
<sequence>MAFTFYFPVESASDRRNVYCQSPWWGSVSHNSPLALTSDLWSSPYDDFFDSFRRPYRYSIVKRKLNPAKRQQSDTEQYVEDAEESAAADEKSGHKEGSSPSKETSYKEENSAKKSQPATSQDDQQTKKARIEERLPSSKRNAGKKSKNKKSAIASKYRGLGPWLPTLVSRPWHNVADVLEDTTPDNIFGWHHQNGESDDESSSSDSNAKDFVTSKSYMESRTQKNGKDKYTYYKSSFKKQNGENKTVITQSIGDQKHTLTTIVDAEGNERRSEDYVNVEEDKIEEFKESLKRLQNSGLSDAAPKKLCNEPANSDEAESRNESVQQ</sequence>
<dbReference type="InParanoid" id="B3RK96"/>